<keyword evidence="2" id="KW-1003">Cell membrane</keyword>
<evidence type="ECO:0008006" key="9">
    <source>
        <dbReference type="Google" id="ProtNLM"/>
    </source>
</evidence>
<sequence length="427" mass="47328">MLNISANSKEILEKAIKVFFTRVVGYGFGFLFTWIVASKFGPTIQGGFAISLVFLSVGVIIAKLGIDTSLVKWIASSRNSSQEKHIIRKSAIIAIISSILVGALVFFLAPLIAYMYQMPDIVVNIRWAALGIPAISLLEICGSIFKGKKETTPFGVYVHILKFAFPLFLIWILYLKGYVNLQIPTLAYSIGILATGFLAFTHLFFRYKNISSTKVDHLSTSFILRESYPMMISSSIVMLMGWSDIFLLGFFSSKETIGIYSTAVKLAATVSFIYNAVATITTPKIAEFYARNDETLLNNSVSFASRLMMICGIPVFLTLMLFPEFFLGLFGEEYIKGSLVLRILIFAQITNVLTGPVGPLFQMTGLQVKLQQFILLSLIINIVLSLILVQSFGAKGVAFASGVGMMVWNILGAVYLYRKKSIKSWIH</sequence>
<evidence type="ECO:0000256" key="1">
    <source>
        <dbReference type="ARBA" id="ARBA00004651"/>
    </source>
</evidence>
<dbReference type="CDD" id="cd13128">
    <property type="entry name" value="MATE_Wzx_like"/>
    <property type="match status" value="1"/>
</dbReference>
<feature type="transmembrane region" description="Helical" evidence="6">
    <location>
        <begin position="186"/>
        <end position="207"/>
    </location>
</feature>
<dbReference type="RefSeq" id="WP_343766634.1">
    <property type="nucleotide sequence ID" value="NZ_BAAAFG010000015.1"/>
</dbReference>
<evidence type="ECO:0000256" key="2">
    <source>
        <dbReference type="ARBA" id="ARBA00022475"/>
    </source>
</evidence>
<reference evidence="8" key="1">
    <citation type="journal article" date="2019" name="Int. J. Syst. Evol. Microbiol.">
        <title>The Global Catalogue of Microorganisms (GCM) 10K type strain sequencing project: providing services to taxonomists for standard genome sequencing and annotation.</title>
        <authorList>
            <consortium name="The Broad Institute Genomics Platform"/>
            <consortium name="The Broad Institute Genome Sequencing Center for Infectious Disease"/>
            <person name="Wu L."/>
            <person name="Ma J."/>
        </authorList>
    </citation>
    <scope>NUCLEOTIDE SEQUENCE [LARGE SCALE GENOMIC DNA]</scope>
    <source>
        <strain evidence="8">JCM 16082</strain>
    </source>
</reference>
<protein>
    <recommendedName>
        <fullName evidence="9">Polysaccharide biosynthesis protein C-terminal domain-containing protein</fullName>
    </recommendedName>
</protein>
<feature type="transmembrane region" description="Helical" evidence="6">
    <location>
        <begin position="19"/>
        <end position="37"/>
    </location>
</feature>
<dbReference type="InterPro" id="IPR002797">
    <property type="entry name" value="Polysacc_synth"/>
</dbReference>
<evidence type="ECO:0000256" key="5">
    <source>
        <dbReference type="ARBA" id="ARBA00023136"/>
    </source>
</evidence>
<feature type="transmembrane region" description="Helical" evidence="6">
    <location>
        <begin position="339"/>
        <end position="361"/>
    </location>
</feature>
<evidence type="ECO:0000256" key="6">
    <source>
        <dbReference type="SAM" id="Phobius"/>
    </source>
</evidence>
<dbReference type="Proteomes" id="UP001500507">
    <property type="component" value="Unassembled WGS sequence"/>
</dbReference>
<name>A0ABP3XWE5_9FLAO</name>
<feature type="transmembrane region" description="Helical" evidence="6">
    <location>
        <begin position="373"/>
        <end position="392"/>
    </location>
</feature>
<keyword evidence="5 6" id="KW-0472">Membrane</keyword>
<dbReference type="PANTHER" id="PTHR30250:SF11">
    <property type="entry name" value="O-ANTIGEN TRANSPORTER-RELATED"/>
    <property type="match status" value="1"/>
</dbReference>
<evidence type="ECO:0000313" key="7">
    <source>
        <dbReference type="EMBL" id="GAA0872760.1"/>
    </source>
</evidence>
<dbReference type="Pfam" id="PF01943">
    <property type="entry name" value="Polysacc_synt"/>
    <property type="match status" value="1"/>
</dbReference>
<accession>A0ABP3XWE5</accession>
<feature type="transmembrane region" description="Helical" evidence="6">
    <location>
        <begin position="91"/>
        <end position="113"/>
    </location>
</feature>
<dbReference type="PANTHER" id="PTHR30250">
    <property type="entry name" value="PST FAMILY PREDICTED COLANIC ACID TRANSPORTER"/>
    <property type="match status" value="1"/>
</dbReference>
<proteinExistence type="predicted"/>
<dbReference type="EMBL" id="BAAAFG010000015">
    <property type="protein sequence ID" value="GAA0872760.1"/>
    <property type="molecule type" value="Genomic_DNA"/>
</dbReference>
<feature type="transmembrane region" description="Helical" evidence="6">
    <location>
        <begin position="154"/>
        <end position="174"/>
    </location>
</feature>
<feature type="transmembrane region" description="Helical" evidence="6">
    <location>
        <begin position="228"/>
        <end position="251"/>
    </location>
</feature>
<feature type="transmembrane region" description="Helical" evidence="6">
    <location>
        <begin position="49"/>
        <end position="70"/>
    </location>
</feature>
<evidence type="ECO:0000256" key="4">
    <source>
        <dbReference type="ARBA" id="ARBA00022989"/>
    </source>
</evidence>
<feature type="transmembrane region" description="Helical" evidence="6">
    <location>
        <begin position="307"/>
        <end position="327"/>
    </location>
</feature>
<gene>
    <name evidence="7" type="ORF">GCM10009117_19070</name>
</gene>
<feature type="transmembrane region" description="Helical" evidence="6">
    <location>
        <begin position="257"/>
        <end position="277"/>
    </location>
</feature>
<dbReference type="InterPro" id="IPR050833">
    <property type="entry name" value="Poly_Biosynth_Transport"/>
</dbReference>
<feature type="transmembrane region" description="Helical" evidence="6">
    <location>
        <begin position="125"/>
        <end position="145"/>
    </location>
</feature>
<keyword evidence="3 6" id="KW-0812">Transmembrane</keyword>
<evidence type="ECO:0000313" key="8">
    <source>
        <dbReference type="Proteomes" id="UP001500507"/>
    </source>
</evidence>
<keyword evidence="4 6" id="KW-1133">Transmembrane helix</keyword>
<comment type="subcellular location">
    <subcellularLocation>
        <location evidence="1">Cell membrane</location>
        <topology evidence="1">Multi-pass membrane protein</topology>
    </subcellularLocation>
</comment>
<organism evidence="7 8">
    <name type="scientific">Gangjinia marincola</name>
    <dbReference type="NCBI Taxonomy" id="578463"/>
    <lineage>
        <taxon>Bacteria</taxon>
        <taxon>Pseudomonadati</taxon>
        <taxon>Bacteroidota</taxon>
        <taxon>Flavobacteriia</taxon>
        <taxon>Flavobacteriales</taxon>
        <taxon>Flavobacteriaceae</taxon>
        <taxon>Gangjinia</taxon>
    </lineage>
</organism>
<comment type="caution">
    <text evidence="7">The sequence shown here is derived from an EMBL/GenBank/DDBJ whole genome shotgun (WGS) entry which is preliminary data.</text>
</comment>
<feature type="transmembrane region" description="Helical" evidence="6">
    <location>
        <begin position="398"/>
        <end position="417"/>
    </location>
</feature>
<keyword evidence="8" id="KW-1185">Reference proteome</keyword>
<evidence type="ECO:0000256" key="3">
    <source>
        <dbReference type="ARBA" id="ARBA00022692"/>
    </source>
</evidence>